<reference evidence="1 2" key="1">
    <citation type="journal article" date="2014" name="Genome Biol. Evol.">
        <title>The genome of the myxosporean Thelohanellus kitauei shows adaptations to nutrient acquisition within its fish host.</title>
        <authorList>
            <person name="Yang Y."/>
            <person name="Xiong J."/>
            <person name="Zhou Z."/>
            <person name="Huo F."/>
            <person name="Miao W."/>
            <person name="Ran C."/>
            <person name="Liu Y."/>
            <person name="Zhang J."/>
            <person name="Feng J."/>
            <person name="Wang M."/>
            <person name="Wang M."/>
            <person name="Wang L."/>
            <person name="Yao B."/>
        </authorList>
    </citation>
    <scope>NUCLEOTIDE SEQUENCE [LARGE SCALE GENOMIC DNA]</scope>
    <source>
        <strain evidence="1">Wuqing</strain>
    </source>
</reference>
<proteinExistence type="predicted"/>
<keyword evidence="2" id="KW-1185">Reference proteome</keyword>
<dbReference type="EMBL" id="JWZT01002728">
    <property type="protein sequence ID" value="KII68694.1"/>
    <property type="molecule type" value="Genomic_DNA"/>
</dbReference>
<protein>
    <submittedName>
        <fullName evidence="1">Uncharacterized protein</fullName>
    </submittedName>
</protein>
<gene>
    <name evidence="1" type="ORF">RF11_16527</name>
</gene>
<dbReference type="AlphaFoldDB" id="A0A0C2ITG6"/>
<evidence type="ECO:0000313" key="2">
    <source>
        <dbReference type="Proteomes" id="UP000031668"/>
    </source>
</evidence>
<name>A0A0C2ITG6_THEKT</name>
<comment type="caution">
    <text evidence="1">The sequence shown here is derived from an EMBL/GenBank/DDBJ whole genome shotgun (WGS) entry which is preliminary data.</text>
</comment>
<organism evidence="1 2">
    <name type="scientific">Thelohanellus kitauei</name>
    <name type="common">Myxosporean</name>
    <dbReference type="NCBI Taxonomy" id="669202"/>
    <lineage>
        <taxon>Eukaryota</taxon>
        <taxon>Metazoa</taxon>
        <taxon>Cnidaria</taxon>
        <taxon>Myxozoa</taxon>
        <taxon>Myxosporea</taxon>
        <taxon>Bivalvulida</taxon>
        <taxon>Platysporina</taxon>
        <taxon>Myxobolidae</taxon>
        <taxon>Thelohanellus</taxon>
    </lineage>
</organism>
<evidence type="ECO:0000313" key="1">
    <source>
        <dbReference type="EMBL" id="KII68694.1"/>
    </source>
</evidence>
<dbReference type="Proteomes" id="UP000031668">
    <property type="component" value="Unassembled WGS sequence"/>
</dbReference>
<sequence>MIVFRTILTRPGQDLKTLLVYSKDGGRDIGIITIFVKKKHLIISEVLSVKDHVFCKSIENSTFLYINPQLNSTISSTFSRYADVFPHYFYPRYVLQLVYRLKLDLIIIAVLVKKSTLIHVSMLLEQVGIVLTNIYMRGYSFSSRIAALKV</sequence>
<accession>A0A0C2ITG6</accession>